<evidence type="ECO:0000313" key="3">
    <source>
        <dbReference type="Proteomes" id="UP000316252"/>
    </source>
</evidence>
<feature type="domain" description="KAP NTPase" evidence="1">
    <location>
        <begin position="38"/>
        <end position="307"/>
    </location>
</feature>
<dbReference type="OrthoDB" id="88903at2"/>
<name>A0A506XNG5_9MICO</name>
<accession>A0A506XNG5</accession>
<protein>
    <recommendedName>
        <fullName evidence="1">KAP NTPase domain-containing protein</fullName>
    </recommendedName>
</protein>
<sequence>MKVDTWFSDDPAADLAGNYGRGQFLEATWAVLRQAQSIKSSTVFGLVGPWGSGKSSMLQWLQRKAEAESDLPWNFVRFNPWDFQDDASLQTGFIAELSGAFESSPLKKAREALSAFARSVAPLTSIAGFLGVDPSHAVEGFAKLLDGDRSVARARAALEAALEEAEVPTLVVIDDLDRVSADELLLTLKLVRQIGRLPHVHYLLSYDEQTLIDVLSHTSLVGRSSASRARDYLEKVVQARFDVPALRPIDVRALVNLELAELSTSGTIRISEADAARFSSAFFAFLAARLSTPRAINRYFAQVRMVSPGMLGEVDNVDYLVLSWLRTAEPGAYALIQRHRDELVGAPYFGGSRTDDAESKARVAKWRSRLIEGGTRDSEVEGVASAIGFLFPRFSYLWSSSTSDSEPAKPLRLAHESYFDRYFSFGLPPEDIADAVVERALSDLAAGEAGSSAVTLVELAAISNADAVLEKVARGLERESRSSRELFDWLANLWSSMPAKADAIRPGARLESALSARLRTLDESLVTVYLQSLAAHVSLLLNTLDTALRPQRGSEFRLLESQTRMVRDVVRQELLREGSSPSAIRSELRPAVWAWSRLDPSGFSDWFEAQRIEHGDLNALGFFVQSYVTLGAKRAPYLSYLDFEEASKFFELDELRRTYSAEILTSPELSSDRFEGPPDTPQNRVDVALASLRIEPNPDSP</sequence>
<proteinExistence type="predicted"/>
<dbReference type="AlphaFoldDB" id="A0A506XNG5"/>
<dbReference type="Pfam" id="PF07693">
    <property type="entry name" value="KAP_NTPase"/>
    <property type="match status" value="1"/>
</dbReference>
<dbReference type="InterPro" id="IPR027417">
    <property type="entry name" value="P-loop_NTPase"/>
</dbReference>
<evidence type="ECO:0000313" key="2">
    <source>
        <dbReference type="EMBL" id="TPW74204.1"/>
    </source>
</evidence>
<dbReference type="InterPro" id="IPR011646">
    <property type="entry name" value="KAP_P-loop"/>
</dbReference>
<dbReference type="RefSeq" id="WP_141164782.1">
    <property type="nucleotide sequence ID" value="NZ_VHQG01000005.1"/>
</dbReference>
<comment type="caution">
    <text evidence="2">The sequence shown here is derived from an EMBL/GenBank/DDBJ whole genome shotgun (WGS) entry which is preliminary data.</text>
</comment>
<dbReference type="EMBL" id="VHQG01000005">
    <property type="protein sequence ID" value="TPW74204.1"/>
    <property type="molecule type" value="Genomic_DNA"/>
</dbReference>
<organism evidence="2 3">
    <name type="scientific">Schumannella soli</name>
    <dbReference type="NCBI Taxonomy" id="2590779"/>
    <lineage>
        <taxon>Bacteria</taxon>
        <taxon>Bacillati</taxon>
        <taxon>Actinomycetota</taxon>
        <taxon>Actinomycetes</taxon>
        <taxon>Micrococcales</taxon>
        <taxon>Microbacteriaceae</taxon>
        <taxon>Schumannella</taxon>
    </lineage>
</organism>
<dbReference type="Gene3D" id="3.40.50.300">
    <property type="entry name" value="P-loop containing nucleotide triphosphate hydrolases"/>
    <property type="match status" value="1"/>
</dbReference>
<keyword evidence="3" id="KW-1185">Reference proteome</keyword>
<dbReference type="SUPFAM" id="SSF52540">
    <property type="entry name" value="P-loop containing nucleoside triphosphate hydrolases"/>
    <property type="match status" value="1"/>
</dbReference>
<dbReference type="Proteomes" id="UP000316252">
    <property type="component" value="Unassembled WGS sequence"/>
</dbReference>
<evidence type="ECO:0000259" key="1">
    <source>
        <dbReference type="Pfam" id="PF07693"/>
    </source>
</evidence>
<gene>
    <name evidence="2" type="ORF">FJ657_16380</name>
</gene>
<reference evidence="2 3" key="1">
    <citation type="submission" date="2019-06" db="EMBL/GenBank/DDBJ databases">
        <authorList>
            <person name="Li F."/>
        </authorList>
    </citation>
    <scope>NUCLEOTIDE SEQUENCE [LARGE SCALE GENOMIC DNA]</scope>
    <source>
        <strain evidence="2 3">10F1D-1</strain>
    </source>
</reference>